<evidence type="ECO:0000256" key="1">
    <source>
        <dbReference type="ARBA" id="ARBA00004651"/>
    </source>
</evidence>
<evidence type="ECO:0000256" key="5">
    <source>
        <dbReference type="ARBA" id="ARBA00022692"/>
    </source>
</evidence>
<feature type="transmembrane region" description="Helical" evidence="13">
    <location>
        <begin position="283"/>
        <end position="304"/>
    </location>
</feature>
<keyword evidence="3" id="KW-0813">Transport</keyword>
<dbReference type="AlphaFoldDB" id="A0A366MBU8"/>
<organism evidence="14 15">
    <name type="scientific">Candidatus Methanobinarius endosymbioticus</name>
    <dbReference type="NCBI Taxonomy" id="2006182"/>
    <lineage>
        <taxon>Archaea</taxon>
        <taxon>Methanobacteriati</taxon>
        <taxon>Methanobacteriota</taxon>
        <taxon>Methanomada group</taxon>
        <taxon>Methanobacteria</taxon>
        <taxon>Methanobacteriales</taxon>
        <taxon>Methanobacteriaceae</taxon>
        <taxon>Candidatus Methanobinarius</taxon>
    </lineage>
</organism>
<comment type="caution">
    <text evidence="14">The sequence shown here is derived from an EMBL/GenBank/DDBJ whole genome shotgun (WGS) entry which is preliminary data.</text>
</comment>
<sequence>MDLVVLSIVFIIYFLIVGYVGYLAWKRTKSSEDFMLAGRKTHPYVMSLSYGATFISTAAIVGFGGVAGQFGMSILWLTFLNVFVGVFIAFILMGKRTRKMGHNLGSLTFPEFLSHRFNSKFIQYFSGGIIFFGMPIYASVVLIGAARFMETSLSLNFHLSLLVLSVIVAFYVIFGGIKGVMYTEAVQGSIMFFGMIFLLIFTYWMFGGIVEAHTSLTALAPHFPANASVLGGTGWTSFPTLGSPFWWSLVSTIIIGVGIGVLAQPQLAVRFMTVESDKELNRAVLMGGLFIAVIPGTAYIVGALSNVYFFDNFGQIAVDFVGGNIDKIIPTFINLALPEWFVYVFLLTLLAAAMSTLSSQYHAQGTSMGRDIYETLTKKKNVASIPVTRASILIAVVLAFVLSLFLPGSVVAQGTALFYGICAAAFLNVYICALFWKRTTKEGAIAGIISGTLVSLFWLIFIFGNTAKGLGICQFLTGQPMLIQSLPWSSIDAIIVAVPVSFSFTIIVSLLSKPLDPELIDKCYNGIGPKKSNNASEIKETKEISGK</sequence>
<feature type="transmembrane region" description="Helical" evidence="13">
    <location>
        <begin position="45"/>
        <end position="67"/>
    </location>
</feature>
<dbReference type="GO" id="GO:0015193">
    <property type="term" value="F:L-proline transmembrane transporter activity"/>
    <property type="evidence" value="ECO:0007669"/>
    <property type="project" value="TreeGrafter"/>
</dbReference>
<keyword evidence="5 13" id="KW-0812">Transmembrane</keyword>
<feature type="transmembrane region" description="Helical" evidence="13">
    <location>
        <begin position="6"/>
        <end position="25"/>
    </location>
</feature>
<protein>
    <submittedName>
        <fullName evidence="14">Cation/acetate symporter ActP</fullName>
    </submittedName>
</protein>
<evidence type="ECO:0000256" key="13">
    <source>
        <dbReference type="SAM" id="Phobius"/>
    </source>
</evidence>
<dbReference type="EMBL" id="NIZT01000020">
    <property type="protein sequence ID" value="RBQ23706.1"/>
    <property type="molecule type" value="Genomic_DNA"/>
</dbReference>
<evidence type="ECO:0000256" key="6">
    <source>
        <dbReference type="ARBA" id="ARBA00022847"/>
    </source>
</evidence>
<dbReference type="GO" id="GO:0005886">
    <property type="term" value="C:plasma membrane"/>
    <property type="evidence" value="ECO:0007669"/>
    <property type="project" value="UniProtKB-SubCell"/>
</dbReference>
<comment type="similarity">
    <text evidence="2 12">Belongs to the sodium:solute symporter (SSF) (TC 2.A.21) family.</text>
</comment>
<feature type="transmembrane region" description="Helical" evidence="13">
    <location>
        <begin position="486"/>
        <end position="511"/>
    </location>
</feature>
<keyword evidence="9" id="KW-0406">Ion transport</keyword>
<keyword evidence="4" id="KW-1003">Cell membrane</keyword>
<gene>
    <name evidence="14" type="primary">actP</name>
    <name evidence="14" type="ORF">ALNOE001_07720</name>
</gene>
<dbReference type="PANTHER" id="PTHR48086:SF3">
    <property type="entry name" value="SODIUM_PROLINE SYMPORTER"/>
    <property type="match status" value="1"/>
</dbReference>
<proteinExistence type="inferred from homology"/>
<feature type="transmembrane region" description="Helical" evidence="13">
    <location>
        <begin position="73"/>
        <end position="93"/>
    </location>
</feature>
<evidence type="ECO:0000256" key="7">
    <source>
        <dbReference type="ARBA" id="ARBA00022989"/>
    </source>
</evidence>
<evidence type="ECO:0000256" key="2">
    <source>
        <dbReference type="ARBA" id="ARBA00006434"/>
    </source>
</evidence>
<feature type="transmembrane region" description="Helical" evidence="13">
    <location>
        <begin position="340"/>
        <end position="361"/>
    </location>
</feature>
<dbReference type="GO" id="GO:0015824">
    <property type="term" value="P:proline transport"/>
    <property type="evidence" value="ECO:0007669"/>
    <property type="project" value="TreeGrafter"/>
</dbReference>
<reference evidence="14 15" key="1">
    <citation type="submission" date="2018-06" db="EMBL/GenBank/DDBJ databases">
        <title>Genomic insight into two independent archaeal endosymbiosis events.</title>
        <authorList>
            <person name="Lind A.E."/>
            <person name="Lewis W.H."/>
            <person name="Spang A."/>
            <person name="Guy L."/>
            <person name="Embley M.T."/>
            <person name="Ettema T.J.G."/>
        </authorList>
    </citation>
    <scope>NUCLEOTIDE SEQUENCE [LARGE SCALE GENOMIC DNA]</scope>
    <source>
        <strain evidence="14">NOE</strain>
    </source>
</reference>
<keyword evidence="11" id="KW-0739">Sodium transport</keyword>
<name>A0A366MBU8_9EURY</name>
<keyword evidence="7 13" id="KW-1133">Transmembrane helix</keyword>
<evidence type="ECO:0000256" key="3">
    <source>
        <dbReference type="ARBA" id="ARBA00022448"/>
    </source>
</evidence>
<dbReference type="PROSITE" id="PS50283">
    <property type="entry name" value="NA_SOLUT_SYMP_3"/>
    <property type="match status" value="1"/>
</dbReference>
<evidence type="ECO:0000256" key="10">
    <source>
        <dbReference type="ARBA" id="ARBA00023136"/>
    </source>
</evidence>
<keyword evidence="6" id="KW-0769">Symport</keyword>
<evidence type="ECO:0000256" key="9">
    <source>
        <dbReference type="ARBA" id="ARBA00023065"/>
    </source>
</evidence>
<comment type="subcellular location">
    <subcellularLocation>
        <location evidence="1">Cell membrane</location>
        <topology evidence="1">Multi-pass membrane protein</topology>
    </subcellularLocation>
</comment>
<dbReference type="InterPro" id="IPR050277">
    <property type="entry name" value="Sodium:Solute_Symporter"/>
</dbReference>
<accession>A0A366MBU8</accession>
<feature type="transmembrane region" description="Helical" evidence="13">
    <location>
        <begin position="245"/>
        <end position="263"/>
    </location>
</feature>
<keyword evidence="10 13" id="KW-0472">Membrane</keyword>
<evidence type="ECO:0000256" key="8">
    <source>
        <dbReference type="ARBA" id="ARBA00023053"/>
    </source>
</evidence>
<dbReference type="GO" id="GO:0005298">
    <property type="term" value="F:proline:sodium symporter activity"/>
    <property type="evidence" value="ECO:0007669"/>
    <property type="project" value="TreeGrafter"/>
</dbReference>
<evidence type="ECO:0000313" key="14">
    <source>
        <dbReference type="EMBL" id="RBQ23706.1"/>
    </source>
</evidence>
<dbReference type="InterPro" id="IPR038377">
    <property type="entry name" value="Na/Glc_symporter_sf"/>
</dbReference>
<evidence type="ECO:0000256" key="4">
    <source>
        <dbReference type="ARBA" id="ARBA00022475"/>
    </source>
</evidence>
<keyword evidence="8" id="KW-0915">Sodium</keyword>
<feature type="transmembrane region" description="Helical" evidence="13">
    <location>
        <begin position="382"/>
        <end position="405"/>
    </location>
</feature>
<feature type="transmembrane region" description="Helical" evidence="13">
    <location>
        <begin position="186"/>
        <end position="206"/>
    </location>
</feature>
<dbReference type="Proteomes" id="UP000253099">
    <property type="component" value="Unassembled WGS sequence"/>
</dbReference>
<feature type="transmembrane region" description="Helical" evidence="13">
    <location>
        <begin position="124"/>
        <end position="149"/>
    </location>
</feature>
<keyword evidence="15" id="KW-1185">Reference proteome</keyword>
<feature type="transmembrane region" description="Helical" evidence="13">
    <location>
        <begin position="443"/>
        <end position="466"/>
    </location>
</feature>
<dbReference type="PANTHER" id="PTHR48086">
    <property type="entry name" value="SODIUM/PROLINE SYMPORTER-RELATED"/>
    <property type="match status" value="1"/>
</dbReference>
<feature type="transmembrane region" description="Helical" evidence="13">
    <location>
        <begin position="155"/>
        <end position="174"/>
    </location>
</feature>
<evidence type="ECO:0000256" key="12">
    <source>
        <dbReference type="RuleBase" id="RU362091"/>
    </source>
</evidence>
<evidence type="ECO:0000256" key="11">
    <source>
        <dbReference type="ARBA" id="ARBA00023201"/>
    </source>
</evidence>
<dbReference type="InterPro" id="IPR001734">
    <property type="entry name" value="Na/solute_symporter"/>
</dbReference>
<feature type="transmembrane region" description="Helical" evidence="13">
    <location>
        <begin position="417"/>
        <end position="436"/>
    </location>
</feature>
<dbReference type="Pfam" id="PF00474">
    <property type="entry name" value="SSF"/>
    <property type="match status" value="1"/>
</dbReference>
<evidence type="ECO:0000313" key="15">
    <source>
        <dbReference type="Proteomes" id="UP000253099"/>
    </source>
</evidence>
<dbReference type="CDD" id="cd10322">
    <property type="entry name" value="SLC5sbd"/>
    <property type="match status" value="1"/>
</dbReference>
<dbReference type="Gene3D" id="1.20.1730.10">
    <property type="entry name" value="Sodium/glucose cotransporter"/>
    <property type="match status" value="1"/>
</dbReference>
<dbReference type="NCBIfam" id="TIGR00813">
    <property type="entry name" value="sss"/>
    <property type="match status" value="1"/>
</dbReference>